<name>A0A6J5RTL8_9CAUD</name>
<organism evidence="1">
    <name type="scientific">uncultured Caudovirales phage</name>
    <dbReference type="NCBI Taxonomy" id="2100421"/>
    <lineage>
        <taxon>Viruses</taxon>
        <taxon>Duplodnaviria</taxon>
        <taxon>Heunggongvirae</taxon>
        <taxon>Uroviricota</taxon>
        <taxon>Caudoviricetes</taxon>
        <taxon>Peduoviridae</taxon>
        <taxon>Maltschvirus</taxon>
        <taxon>Maltschvirus maltsch</taxon>
    </lineage>
</organism>
<protein>
    <submittedName>
        <fullName evidence="1">Uncharacterized protein</fullName>
    </submittedName>
</protein>
<proteinExistence type="predicted"/>
<accession>A0A6J5RTL8</accession>
<gene>
    <name evidence="1" type="ORF">UFOVP1290_431</name>
</gene>
<reference evidence="1" key="1">
    <citation type="submission" date="2020-05" db="EMBL/GenBank/DDBJ databases">
        <authorList>
            <person name="Chiriac C."/>
            <person name="Salcher M."/>
            <person name="Ghai R."/>
            <person name="Kavagutti S V."/>
        </authorList>
    </citation>
    <scope>NUCLEOTIDE SEQUENCE</scope>
</reference>
<evidence type="ECO:0000313" key="1">
    <source>
        <dbReference type="EMBL" id="CAB4196911.1"/>
    </source>
</evidence>
<dbReference type="EMBL" id="LR797252">
    <property type="protein sequence ID" value="CAB4196911.1"/>
    <property type="molecule type" value="Genomic_DNA"/>
</dbReference>
<sequence>MCMCDKSTCPKCDPGIEAFYQKKCRDMIAAGGSLDWLDAKDIWYEYCALKKQSVESMADDLADEDIIEDFTSANHSW</sequence>